<name>A0A550CRP7_9AGAR</name>
<sequence>MKSVITLSTAAVTLFSGAFADARATFAASRDAVDLAAYTRRNGNEQVVVIDRKKYNVLGADGTNSSFRSYSDPWNPTNSSAPFFQVFDDEFYDIIGEDPWIHEISSDPTFAFAHEAPVWVPDTDEVFLCSNAGGALGRSGLDANNQVARISLKEVDEAMGGAPQDVNVSHSKVDLPDFVQMANGGTGPYKGNLIYMNQGRGDRPANIALINPYPPYNASIILDNFFGREFNALNDAKVHSSGVIFFADPAYAYYQYFKAAPTLPNQVYAFDPTTGDVRVVADQLNKPNGLAFSKDFKTLYIADSGYLGGLFANNATLPATVYAYDVTDDLALVNRRVFAYIDEGAPDGINVDVNGYLYAGCGDGVHVWNPKGRLVGKFFIGSNTANFAFAGPGRLVILAETKVFLASIAAEGVSVIHE</sequence>
<feature type="signal peptide" evidence="1">
    <location>
        <begin position="1"/>
        <end position="20"/>
    </location>
</feature>
<protein>
    <submittedName>
        <fullName evidence="3">D-lactonohydrolase-like protein</fullName>
    </submittedName>
</protein>
<reference evidence="3 4" key="1">
    <citation type="journal article" date="2019" name="New Phytol.">
        <title>Comparative genomics reveals unique wood-decay strategies and fruiting body development in the Schizophyllaceae.</title>
        <authorList>
            <person name="Almasi E."/>
            <person name="Sahu N."/>
            <person name="Krizsan K."/>
            <person name="Balint B."/>
            <person name="Kovacs G.M."/>
            <person name="Kiss B."/>
            <person name="Cseklye J."/>
            <person name="Drula E."/>
            <person name="Henrissat B."/>
            <person name="Nagy I."/>
            <person name="Chovatia M."/>
            <person name="Adam C."/>
            <person name="LaButti K."/>
            <person name="Lipzen A."/>
            <person name="Riley R."/>
            <person name="Grigoriev I.V."/>
            <person name="Nagy L.G."/>
        </authorList>
    </citation>
    <scope>NUCLEOTIDE SEQUENCE [LARGE SCALE GENOMIC DNA]</scope>
    <source>
        <strain evidence="3 4">NL-1724</strain>
    </source>
</reference>
<evidence type="ECO:0000313" key="4">
    <source>
        <dbReference type="Proteomes" id="UP000320762"/>
    </source>
</evidence>
<keyword evidence="1" id="KW-0732">Signal</keyword>
<gene>
    <name evidence="3" type="ORF">BD626DRAFT_601473</name>
</gene>
<dbReference type="Proteomes" id="UP000320762">
    <property type="component" value="Unassembled WGS sequence"/>
</dbReference>
<dbReference type="AlphaFoldDB" id="A0A550CRP7"/>
<dbReference type="SUPFAM" id="SSF63829">
    <property type="entry name" value="Calcium-dependent phosphotriesterase"/>
    <property type="match status" value="1"/>
</dbReference>
<organism evidence="3 4">
    <name type="scientific">Schizophyllum amplum</name>
    <dbReference type="NCBI Taxonomy" id="97359"/>
    <lineage>
        <taxon>Eukaryota</taxon>
        <taxon>Fungi</taxon>
        <taxon>Dikarya</taxon>
        <taxon>Basidiomycota</taxon>
        <taxon>Agaricomycotina</taxon>
        <taxon>Agaricomycetes</taxon>
        <taxon>Agaricomycetidae</taxon>
        <taxon>Agaricales</taxon>
        <taxon>Schizophyllaceae</taxon>
        <taxon>Schizophyllum</taxon>
    </lineage>
</organism>
<dbReference type="InterPro" id="IPR052988">
    <property type="entry name" value="Oryzine_lactonohydrolase"/>
</dbReference>
<accession>A0A550CRP7</accession>
<dbReference type="STRING" id="97359.A0A550CRP7"/>
<comment type="caution">
    <text evidence="3">The sequence shown here is derived from an EMBL/GenBank/DDBJ whole genome shotgun (WGS) entry which is preliminary data.</text>
</comment>
<dbReference type="PANTHER" id="PTHR47064">
    <property type="entry name" value="PUTATIVE (AFU_ORTHOLOGUE AFUA_1G08990)-RELATED"/>
    <property type="match status" value="1"/>
</dbReference>
<dbReference type="InterPro" id="IPR011042">
    <property type="entry name" value="6-blade_b-propeller_TolB-like"/>
</dbReference>
<evidence type="ECO:0000256" key="1">
    <source>
        <dbReference type="SAM" id="SignalP"/>
    </source>
</evidence>
<dbReference type="Pfam" id="PF08450">
    <property type="entry name" value="SGL"/>
    <property type="match status" value="1"/>
</dbReference>
<keyword evidence="3" id="KW-0378">Hydrolase</keyword>
<feature type="domain" description="SMP-30/Gluconolactonase/LRE-like region" evidence="2">
    <location>
        <begin position="219"/>
        <end position="393"/>
    </location>
</feature>
<keyword evidence="4" id="KW-1185">Reference proteome</keyword>
<evidence type="ECO:0000313" key="3">
    <source>
        <dbReference type="EMBL" id="TRM67475.1"/>
    </source>
</evidence>
<dbReference type="InterPro" id="IPR013658">
    <property type="entry name" value="SGL"/>
</dbReference>
<feature type="chain" id="PRO_5022130520" evidence="1">
    <location>
        <begin position="21"/>
        <end position="418"/>
    </location>
</feature>
<dbReference type="GO" id="GO:0016787">
    <property type="term" value="F:hydrolase activity"/>
    <property type="evidence" value="ECO:0007669"/>
    <property type="project" value="UniProtKB-KW"/>
</dbReference>
<dbReference type="PANTHER" id="PTHR47064:SF2">
    <property type="entry name" value="SMP-30_GLUCONOLACTONASE_LRE-LIKE REGION DOMAIN-CONTAINING PROTEIN-RELATED"/>
    <property type="match status" value="1"/>
</dbReference>
<proteinExistence type="predicted"/>
<evidence type="ECO:0000259" key="2">
    <source>
        <dbReference type="Pfam" id="PF08450"/>
    </source>
</evidence>
<dbReference type="OrthoDB" id="423498at2759"/>
<dbReference type="Gene3D" id="2.120.10.30">
    <property type="entry name" value="TolB, C-terminal domain"/>
    <property type="match status" value="1"/>
</dbReference>
<dbReference type="EMBL" id="VDMD01000002">
    <property type="protein sequence ID" value="TRM67475.1"/>
    <property type="molecule type" value="Genomic_DNA"/>
</dbReference>